<reference evidence="1" key="1">
    <citation type="submission" date="2021-06" db="EMBL/GenBank/DDBJ databases">
        <authorList>
            <person name="Kallberg Y."/>
            <person name="Tangrot J."/>
            <person name="Rosling A."/>
        </authorList>
    </citation>
    <scope>NUCLEOTIDE SEQUENCE</scope>
    <source>
        <strain evidence="1">CL356</strain>
    </source>
</reference>
<dbReference type="EMBL" id="CAJVPT010016493">
    <property type="protein sequence ID" value="CAG8619573.1"/>
    <property type="molecule type" value="Genomic_DNA"/>
</dbReference>
<protein>
    <submittedName>
        <fullName evidence="1">14169_t:CDS:1</fullName>
    </submittedName>
</protein>
<proteinExistence type="predicted"/>
<gene>
    <name evidence="1" type="ORF">ACOLOM_LOCUS7284</name>
</gene>
<evidence type="ECO:0000313" key="1">
    <source>
        <dbReference type="EMBL" id="CAG8619573.1"/>
    </source>
</evidence>
<comment type="caution">
    <text evidence="1">The sequence shown here is derived from an EMBL/GenBank/DDBJ whole genome shotgun (WGS) entry which is preliminary data.</text>
</comment>
<feature type="non-terminal residue" evidence="1">
    <location>
        <position position="1"/>
    </location>
</feature>
<keyword evidence="2" id="KW-1185">Reference proteome</keyword>
<organism evidence="1 2">
    <name type="scientific">Acaulospora colombiana</name>
    <dbReference type="NCBI Taxonomy" id="27376"/>
    <lineage>
        <taxon>Eukaryota</taxon>
        <taxon>Fungi</taxon>
        <taxon>Fungi incertae sedis</taxon>
        <taxon>Mucoromycota</taxon>
        <taxon>Glomeromycotina</taxon>
        <taxon>Glomeromycetes</taxon>
        <taxon>Diversisporales</taxon>
        <taxon>Acaulosporaceae</taxon>
        <taxon>Acaulospora</taxon>
    </lineage>
</organism>
<sequence>TKTSDRTLAQSHKVTKDNPEENHDHADQLAKQSLTSPNPLSTTLTNYINNPNLIIYKAYDMEITQNIKKAINKIQQARQTIKISSPHTWKTMPTPLDLGSQQKDKQKNSTTSQSHEHS</sequence>
<accession>A0ACA9N141</accession>
<dbReference type="Proteomes" id="UP000789525">
    <property type="component" value="Unassembled WGS sequence"/>
</dbReference>
<evidence type="ECO:0000313" key="2">
    <source>
        <dbReference type="Proteomes" id="UP000789525"/>
    </source>
</evidence>
<name>A0ACA9N141_9GLOM</name>